<organism evidence="3 4">
    <name type="scientific">Aulographum hederae CBS 113979</name>
    <dbReference type="NCBI Taxonomy" id="1176131"/>
    <lineage>
        <taxon>Eukaryota</taxon>
        <taxon>Fungi</taxon>
        <taxon>Dikarya</taxon>
        <taxon>Ascomycota</taxon>
        <taxon>Pezizomycotina</taxon>
        <taxon>Dothideomycetes</taxon>
        <taxon>Pleosporomycetidae</taxon>
        <taxon>Aulographales</taxon>
        <taxon>Aulographaceae</taxon>
    </lineage>
</organism>
<feature type="compositionally biased region" description="Pro residues" evidence="1">
    <location>
        <begin position="357"/>
        <end position="437"/>
    </location>
</feature>
<evidence type="ECO:0000256" key="1">
    <source>
        <dbReference type="SAM" id="MobiDB-lite"/>
    </source>
</evidence>
<name>A0A6G1H9N7_9PEZI</name>
<reference evidence="3" key="1">
    <citation type="journal article" date="2020" name="Stud. Mycol.">
        <title>101 Dothideomycetes genomes: a test case for predicting lifestyles and emergence of pathogens.</title>
        <authorList>
            <person name="Haridas S."/>
            <person name="Albert R."/>
            <person name="Binder M."/>
            <person name="Bloem J."/>
            <person name="Labutti K."/>
            <person name="Salamov A."/>
            <person name="Andreopoulos B."/>
            <person name="Baker S."/>
            <person name="Barry K."/>
            <person name="Bills G."/>
            <person name="Bluhm B."/>
            <person name="Cannon C."/>
            <person name="Castanera R."/>
            <person name="Culley D."/>
            <person name="Daum C."/>
            <person name="Ezra D."/>
            <person name="Gonzalez J."/>
            <person name="Henrissat B."/>
            <person name="Kuo A."/>
            <person name="Liang C."/>
            <person name="Lipzen A."/>
            <person name="Lutzoni F."/>
            <person name="Magnuson J."/>
            <person name="Mondo S."/>
            <person name="Nolan M."/>
            <person name="Ohm R."/>
            <person name="Pangilinan J."/>
            <person name="Park H.-J."/>
            <person name="Ramirez L."/>
            <person name="Alfaro M."/>
            <person name="Sun H."/>
            <person name="Tritt A."/>
            <person name="Yoshinaga Y."/>
            <person name="Zwiers L.-H."/>
            <person name="Turgeon B."/>
            <person name="Goodwin S."/>
            <person name="Spatafora J."/>
            <person name="Crous P."/>
            <person name="Grigoriev I."/>
        </authorList>
    </citation>
    <scope>NUCLEOTIDE SEQUENCE</scope>
    <source>
        <strain evidence="3">CBS 113979</strain>
    </source>
</reference>
<keyword evidence="4" id="KW-1185">Reference proteome</keyword>
<dbReference type="AlphaFoldDB" id="A0A6G1H9N7"/>
<evidence type="ECO:0000313" key="4">
    <source>
        <dbReference type="Proteomes" id="UP000800041"/>
    </source>
</evidence>
<feature type="signal peptide" evidence="2">
    <location>
        <begin position="1"/>
        <end position="22"/>
    </location>
</feature>
<proteinExistence type="predicted"/>
<feature type="compositionally biased region" description="Pro residues" evidence="1">
    <location>
        <begin position="50"/>
        <end position="66"/>
    </location>
</feature>
<feature type="region of interest" description="Disordered" evidence="1">
    <location>
        <begin position="343"/>
        <end position="446"/>
    </location>
</feature>
<dbReference type="OrthoDB" id="6513042at2759"/>
<keyword evidence="2" id="KW-0732">Signal</keyword>
<sequence>MRYSKAATGLIAATLLVSQVVAIQISPQIPPDAQNPPPLPAPAPAQASPAPAPAAPAPAPAPPPPAENGTTPAAFGQPVPVAGGMQRTTLPFESGLVIDLLAPTPRNLTVNQNPDPLSGSFVTGSTGTFTSLAPNSFIVTLSDPAPDLVSSVGLPFDAEALKAQTIDPANTYVGRLASDKNSWVVDDSLRSVSLASSLTRVEKMTGLDGEFILLGRQSPGVVGNTLSQYGTDSTVRIAGGPGIQEAEFADGMRISIRADNGFDMSARLQSPVPRESLPPDMKSLYSFMWIANTTMAAEGSGAPGMMKASMQFPANTALVPRIDAEPELLVGKRPLGSTDKFQVVESTGNNNDNRGPAPAPAPGGPGPRPGQNPAPVPAPGPAPAPAPAPAPRPGQDPAPAPGPAPAPAPRPGQDPAPAPAPGSDPRPGPPGAIPIPAPGNRVRDATPPFILKPSAFPFPTNPFTLITSGADFSADRMITITDMDTLDGEYVLLVRNGDSRDAFGGRKSEAEMEMEREMAMQAEMMREQTSLAARVGLEGWWLGEMRWVWAVATLAVGMVVWG</sequence>
<gene>
    <name evidence="3" type="ORF">K402DRAFT_460630</name>
</gene>
<dbReference type="EMBL" id="ML977143">
    <property type="protein sequence ID" value="KAF1989875.1"/>
    <property type="molecule type" value="Genomic_DNA"/>
</dbReference>
<evidence type="ECO:0000313" key="3">
    <source>
        <dbReference type="EMBL" id="KAF1989875.1"/>
    </source>
</evidence>
<dbReference type="Proteomes" id="UP000800041">
    <property type="component" value="Unassembled WGS sequence"/>
</dbReference>
<feature type="compositionally biased region" description="Polar residues" evidence="1">
    <location>
        <begin position="344"/>
        <end position="353"/>
    </location>
</feature>
<feature type="chain" id="PRO_5026105056" evidence="2">
    <location>
        <begin position="23"/>
        <end position="562"/>
    </location>
</feature>
<protein>
    <submittedName>
        <fullName evidence="3">Uncharacterized protein</fullName>
    </submittedName>
</protein>
<feature type="compositionally biased region" description="Pro residues" evidence="1">
    <location>
        <begin position="28"/>
        <end position="43"/>
    </location>
</feature>
<feature type="region of interest" description="Disordered" evidence="1">
    <location>
        <begin position="28"/>
        <end position="82"/>
    </location>
</feature>
<evidence type="ECO:0000256" key="2">
    <source>
        <dbReference type="SAM" id="SignalP"/>
    </source>
</evidence>
<accession>A0A6G1H9N7</accession>